<sequence length="188" mass="19809">MRKQLMAALCTAVLIGGTGCSASSDDRPDAGAQTSSAGAEVATLQTGTPSAAAPSPSQAERPRERLDDTEADIKARYQPYEKCMLEHGVDVHKERAGGAKSGRIGEANKACDALMPLPPWELDPANPEAEDFARDVVKCLKGKGVRYVEVGSDGSGWAFGGKNNDAESISKGLKYSPACEREVAAKRK</sequence>
<accession>A0A1C5AP32</accession>
<feature type="compositionally biased region" description="Basic and acidic residues" evidence="1">
    <location>
        <begin position="60"/>
        <end position="69"/>
    </location>
</feature>
<evidence type="ECO:0008006" key="5">
    <source>
        <dbReference type="Google" id="ProtNLM"/>
    </source>
</evidence>
<dbReference type="STRING" id="121616.GA0070216_12112"/>
<evidence type="ECO:0000313" key="4">
    <source>
        <dbReference type="Proteomes" id="UP000198797"/>
    </source>
</evidence>
<dbReference type="Proteomes" id="UP000198797">
    <property type="component" value="Unassembled WGS sequence"/>
</dbReference>
<feature type="signal peptide" evidence="2">
    <location>
        <begin position="1"/>
        <end position="22"/>
    </location>
</feature>
<proteinExistence type="predicted"/>
<dbReference type="RefSeq" id="WP_176739183.1">
    <property type="nucleotide sequence ID" value="NZ_FMCU01000021.1"/>
</dbReference>
<dbReference type="PROSITE" id="PS51257">
    <property type="entry name" value="PROKAR_LIPOPROTEIN"/>
    <property type="match status" value="1"/>
</dbReference>
<feature type="region of interest" description="Disordered" evidence="1">
    <location>
        <begin position="20"/>
        <end position="69"/>
    </location>
</feature>
<reference evidence="4" key="1">
    <citation type="submission" date="2016-06" db="EMBL/GenBank/DDBJ databases">
        <authorList>
            <person name="Varghese N."/>
            <person name="Submissions Spin"/>
        </authorList>
    </citation>
    <scope>NUCLEOTIDE SEQUENCE [LARGE SCALE GENOMIC DNA]</scope>
    <source>
        <strain evidence="4">DSM 44100</strain>
    </source>
</reference>
<dbReference type="EMBL" id="FMCU01000021">
    <property type="protein sequence ID" value="SCF46995.1"/>
    <property type="molecule type" value="Genomic_DNA"/>
</dbReference>
<protein>
    <recommendedName>
        <fullName evidence="5">Secreted protein</fullName>
    </recommendedName>
</protein>
<evidence type="ECO:0000313" key="3">
    <source>
        <dbReference type="EMBL" id="SCF46995.1"/>
    </source>
</evidence>
<keyword evidence="4" id="KW-1185">Reference proteome</keyword>
<evidence type="ECO:0000256" key="2">
    <source>
        <dbReference type="SAM" id="SignalP"/>
    </source>
</evidence>
<name>A0A1C5AP32_9ACTN</name>
<evidence type="ECO:0000256" key="1">
    <source>
        <dbReference type="SAM" id="MobiDB-lite"/>
    </source>
</evidence>
<feature type="compositionally biased region" description="Polar residues" evidence="1">
    <location>
        <begin position="32"/>
        <end position="48"/>
    </location>
</feature>
<keyword evidence="2" id="KW-0732">Signal</keyword>
<gene>
    <name evidence="3" type="ORF">GA0070216_12112</name>
</gene>
<organism evidence="3 4">
    <name type="scientific">Micromonospora matsumotoense</name>
    <dbReference type="NCBI Taxonomy" id="121616"/>
    <lineage>
        <taxon>Bacteria</taxon>
        <taxon>Bacillati</taxon>
        <taxon>Actinomycetota</taxon>
        <taxon>Actinomycetes</taxon>
        <taxon>Micromonosporales</taxon>
        <taxon>Micromonosporaceae</taxon>
        <taxon>Micromonospora</taxon>
    </lineage>
</organism>
<dbReference type="AlphaFoldDB" id="A0A1C5AP32"/>
<feature type="chain" id="PRO_5038806809" description="Secreted protein" evidence="2">
    <location>
        <begin position="23"/>
        <end position="188"/>
    </location>
</feature>